<feature type="coiled-coil region" evidence="3">
    <location>
        <begin position="781"/>
        <end position="848"/>
    </location>
</feature>
<keyword evidence="3" id="KW-0175">Coiled coil</keyword>
<protein>
    <submittedName>
        <fullName evidence="5">Uncharacterized protein</fullName>
    </submittedName>
</protein>
<dbReference type="SUPFAM" id="SSF48452">
    <property type="entry name" value="TPR-like"/>
    <property type="match status" value="2"/>
</dbReference>
<feature type="compositionally biased region" description="Basic and acidic residues" evidence="4">
    <location>
        <begin position="993"/>
        <end position="1002"/>
    </location>
</feature>
<evidence type="ECO:0000256" key="2">
    <source>
        <dbReference type="ARBA" id="ARBA00022803"/>
    </source>
</evidence>
<evidence type="ECO:0000256" key="3">
    <source>
        <dbReference type="SAM" id="Coils"/>
    </source>
</evidence>
<name>A0AAD9MM39_PROWI</name>
<evidence type="ECO:0000256" key="1">
    <source>
        <dbReference type="ARBA" id="ARBA00022737"/>
    </source>
</evidence>
<feature type="compositionally biased region" description="Low complexity" evidence="4">
    <location>
        <begin position="913"/>
        <end position="923"/>
    </location>
</feature>
<keyword evidence="2" id="KW-0802">TPR repeat</keyword>
<reference evidence="5" key="1">
    <citation type="submission" date="2021-01" db="EMBL/GenBank/DDBJ databases">
        <authorList>
            <person name="Eckstrom K.M.E."/>
        </authorList>
    </citation>
    <scope>NUCLEOTIDE SEQUENCE</scope>
    <source>
        <strain evidence="5">UVCC 0001</strain>
    </source>
</reference>
<dbReference type="GO" id="GO:0006355">
    <property type="term" value="P:regulation of DNA-templated transcription"/>
    <property type="evidence" value="ECO:0007669"/>
    <property type="project" value="InterPro"/>
</dbReference>
<evidence type="ECO:0000313" key="6">
    <source>
        <dbReference type="Proteomes" id="UP001255856"/>
    </source>
</evidence>
<gene>
    <name evidence="5" type="ORF">QBZ16_002788</name>
</gene>
<dbReference type="SMART" id="SM00028">
    <property type="entry name" value="TPR"/>
    <property type="match status" value="10"/>
</dbReference>
<feature type="compositionally biased region" description="Low complexity" evidence="4">
    <location>
        <begin position="877"/>
        <end position="887"/>
    </location>
</feature>
<sequence length="1038" mass="110088">MATVVLPLRGGGGTSLRSDASPEDVIPLLRRERPPPEAWLDAARSFLVEGNAPAYEAILRELCDGQQTGSSLPFALVQAHCALAAWLCHQARSQATGPARQKLFDQASSLLFAARQGALDDALPLLGLGQLALDRGNAAAARQHFQQAAKHAIGGRPNAAPQLALAALEFGEGRPREALSLYKSVLKGWPAAPAEVRLGIAACRFRLGDVRGARRAFARVLQLDGGCAAAMLGAAVLRLGAGGAEDAAEGSRLLVRAFERDPENPHVLALLAYFNLQQGFHEAALRLANAALARAETDQVRAECFTLLARAAHALQRPKEAYQHYRAATALDPRAPLPRLGLGQFAVLQGEHGNAASLLESALEALPAWTDALEARGGGGILGEGMKARERGSGMKRQLCSILGRLLPHLGPAHDAAGIRHLRSALALDEGRADLCCSSSPRYADPYLRLAAMARRRGDAKGAEDWARRALEEAAPCPDALAFLADLYLETKAYQEAKATLDELLAAARAARGGDDAAARHEAFGHVALGNLNLYTAPKERRAPRDRERLASHLSYAAAEFAGVLGRAPECLWAAQGAGCALAEAGHLPEARVTFEAVREAASASRGFLAVPDAMVNLGHIALAEERYGEATALYQAALGAQGAAGTGSAAPQSAGVLPRDRHAAVLVALARAHYDANRLPEARRAILRSLHANPTAAAAWFDAALVLQESAVRAVNRARPAGDESKLPEFEAARRDLETAHRVFGALRRRDARATGLKEAALAAHVEFVARTRGRVGAAVEAARREARAVEERRERSRLALEAAQRAREAVEAEERLLAEAQERAREETAREHARKLERLKEAWKEAAALQRAVEAGDASAVKRRSKADAGGKAGGAADDAFLAPDTDSDDDDFDPANPDRGSPGPVEPSGRDALAAAGLLSSDEEEEYQEEGDDSQEEPEPSNAKDSRAKGAPEALKQKKKKKRRAGAAEGGAKEDAPSARKKLRKAAAHVAEEEPERAGLDAAAGLFSSDEEEADAQPAVSKPGRALVLEDQDDD</sequence>
<accession>A0AAD9MM39</accession>
<comment type="caution">
    <text evidence="5">The sequence shown here is derived from an EMBL/GenBank/DDBJ whole genome shotgun (WGS) entry which is preliminary data.</text>
</comment>
<dbReference type="EMBL" id="JASFZW010000003">
    <property type="protein sequence ID" value="KAK2079098.1"/>
    <property type="molecule type" value="Genomic_DNA"/>
</dbReference>
<evidence type="ECO:0000313" key="5">
    <source>
        <dbReference type="EMBL" id="KAK2079098.1"/>
    </source>
</evidence>
<dbReference type="GO" id="GO:0000993">
    <property type="term" value="F:RNA polymerase II complex binding"/>
    <property type="evidence" value="ECO:0007669"/>
    <property type="project" value="TreeGrafter"/>
</dbReference>
<keyword evidence="1" id="KW-0677">Repeat</keyword>
<evidence type="ECO:0000256" key="4">
    <source>
        <dbReference type="SAM" id="MobiDB-lite"/>
    </source>
</evidence>
<dbReference type="GO" id="GO:0016593">
    <property type="term" value="C:Cdc73/Paf1 complex"/>
    <property type="evidence" value="ECO:0007669"/>
    <property type="project" value="TreeGrafter"/>
</dbReference>
<dbReference type="GO" id="GO:0006368">
    <property type="term" value="P:transcription elongation by RNA polymerase II"/>
    <property type="evidence" value="ECO:0007669"/>
    <property type="project" value="TreeGrafter"/>
</dbReference>
<feature type="compositionally biased region" description="Acidic residues" evidence="4">
    <location>
        <begin position="924"/>
        <end position="942"/>
    </location>
</feature>
<dbReference type="InterPro" id="IPR019734">
    <property type="entry name" value="TPR_rpt"/>
</dbReference>
<dbReference type="InterPro" id="IPR011990">
    <property type="entry name" value="TPR-like_helical_dom_sf"/>
</dbReference>
<dbReference type="InterPro" id="IPR031101">
    <property type="entry name" value="Ctr9"/>
</dbReference>
<feature type="region of interest" description="Disordered" evidence="4">
    <location>
        <begin position="854"/>
        <end position="1038"/>
    </location>
</feature>
<proteinExistence type="predicted"/>
<dbReference type="PANTHER" id="PTHR14027:SF2">
    <property type="entry name" value="RNA POLYMERASE-ASSOCIATED PROTEIN CTR9 HOMOLOG"/>
    <property type="match status" value="1"/>
</dbReference>
<dbReference type="AlphaFoldDB" id="A0AAD9MM39"/>
<dbReference type="Proteomes" id="UP001255856">
    <property type="component" value="Unassembled WGS sequence"/>
</dbReference>
<dbReference type="Gene3D" id="1.25.40.10">
    <property type="entry name" value="Tetratricopeptide repeat domain"/>
    <property type="match status" value="4"/>
</dbReference>
<keyword evidence="6" id="KW-1185">Reference proteome</keyword>
<dbReference type="PANTHER" id="PTHR14027">
    <property type="entry name" value="RNA POLYMERASE-ASSOCIATED PROTEIN CTR9"/>
    <property type="match status" value="1"/>
</dbReference>
<organism evidence="5 6">
    <name type="scientific">Prototheca wickerhamii</name>
    <dbReference type="NCBI Taxonomy" id="3111"/>
    <lineage>
        <taxon>Eukaryota</taxon>
        <taxon>Viridiplantae</taxon>
        <taxon>Chlorophyta</taxon>
        <taxon>core chlorophytes</taxon>
        <taxon>Trebouxiophyceae</taxon>
        <taxon>Chlorellales</taxon>
        <taxon>Chlorellaceae</taxon>
        <taxon>Prototheca</taxon>
    </lineage>
</organism>
<dbReference type="Pfam" id="PF14559">
    <property type="entry name" value="TPR_19"/>
    <property type="match status" value="1"/>
</dbReference>